<reference evidence="1" key="1">
    <citation type="submission" date="2015-08" db="EMBL/GenBank/DDBJ databases">
        <title>Discovery of a novel antibiotic invisible to genome mining, by efficient functional screening of genomic libraries.</title>
        <authorList>
            <person name="Xu M."/>
            <person name="Wang Y."/>
            <person name="Liu M."/>
            <person name="Zhao Z."/>
            <person name="Xu L."/>
            <person name="Chen X."/>
            <person name="Gao G."/>
            <person name="Han D."/>
            <person name="Liu L."/>
            <person name="Huang S."/>
            <person name="He X."/>
            <person name="Lin S."/>
            <person name="Kang Q."/>
            <person name="Ou H."/>
            <person name="Zhou H."/>
            <person name="Pang X."/>
            <person name="Deng Z."/>
            <person name="Tao M."/>
        </authorList>
    </citation>
    <scope>NUCLEOTIDE SEQUENCE</scope>
    <source>
        <strain evidence="1">Sal35</strain>
    </source>
</reference>
<dbReference type="EMBL" id="KT362049">
    <property type="protein sequence ID" value="ALV82404.1"/>
    <property type="molecule type" value="Genomic_DNA"/>
</dbReference>
<proteinExistence type="predicted"/>
<dbReference type="AlphaFoldDB" id="A0A0U3SRA5"/>
<organism evidence="1">
    <name type="scientific">Streptomyces rochei</name>
    <name type="common">Streptomyces parvullus</name>
    <dbReference type="NCBI Taxonomy" id="1928"/>
    <lineage>
        <taxon>Bacteria</taxon>
        <taxon>Bacillati</taxon>
        <taxon>Actinomycetota</taxon>
        <taxon>Actinomycetes</taxon>
        <taxon>Kitasatosporales</taxon>
        <taxon>Streptomycetaceae</taxon>
        <taxon>Streptomyces</taxon>
        <taxon>Streptomyces rochei group</taxon>
    </lineage>
</organism>
<evidence type="ECO:0000313" key="1">
    <source>
        <dbReference type="EMBL" id="ALV82404.1"/>
    </source>
</evidence>
<accession>A0A0U3SRA5</accession>
<name>A0A0U3SRA5_STRRO</name>
<sequence>MHGRVLAAARFLDDELVDRTDHVADAGVLLAVEKHPARAVGREPGRQVTDVVLGRLLLDALDDARAGLLRSDEAYQLFDVLGGVPVDVLEGGRQAGPLIQTVPRFVLAGHAFPFMVPSDVSSSVAAVPADAGRRSTTFMAPSTT</sequence>
<protein>
    <submittedName>
        <fullName evidence="1">Uncharacterized protein</fullName>
    </submittedName>
</protein>